<dbReference type="Gene3D" id="1.10.238.10">
    <property type="entry name" value="EF-hand"/>
    <property type="match status" value="2"/>
</dbReference>
<comment type="caution">
    <text evidence="4">The sequence shown here is derived from an EMBL/GenBank/DDBJ whole genome shotgun (WGS) entry which is preliminary data.</text>
</comment>
<gene>
    <name evidence="4" type="ORF">J0A66_20920</name>
</gene>
<dbReference type="RefSeq" id="WP_206575813.1">
    <property type="nucleotide sequence ID" value="NZ_JAFKCV010000024.1"/>
</dbReference>
<dbReference type="Proteomes" id="UP000664654">
    <property type="component" value="Unassembled WGS sequence"/>
</dbReference>
<dbReference type="SUPFAM" id="SSF47473">
    <property type="entry name" value="EF-hand"/>
    <property type="match status" value="1"/>
</dbReference>
<dbReference type="AlphaFoldDB" id="A0A939DRY9"/>
<dbReference type="Pfam" id="PF13202">
    <property type="entry name" value="EF-hand_5"/>
    <property type="match status" value="2"/>
</dbReference>
<keyword evidence="5" id="KW-1185">Reference proteome</keyword>
<reference evidence="4" key="1">
    <citation type="submission" date="2021-03" db="EMBL/GenBank/DDBJ databases">
        <title>novel species isolated from a fishpond in China.</title>
        <authorList>
            <person name="Lu H."/>
            <person name="Cai Z."/>
        </authorList>
    </citation>
    <scope>NUCLEOTIDE SEQUENCE</scope>
    <source>
        <strain evidence="4">JCM 30855</strain>
    </source>
</reference>
<name>A0A939DRY9_9ALTE</name>
<feature type="signal peptide" evidence="2">
    <location>
        <begin position="1"/>
        <end position="20"/>
    </location>
</feature>
<feature type="compositionally biased region" description="Basic and acidic residues" evidence="1">
    <location>
        <begin position="86"/>
        <end position="96"/>
    </location>
</feature>
<dbReference type="InterPro" id="IPR002048">
    <property type="entry name" value="EF_hand_dom"/>
</dbReference>
<evidence type="ECO:0000256" key="2">
    <source>
        <dbReference type="SAM" id="SignalP"/>
    </source>
</evidence>
<organism evidence="4 5">
    <name type="scientific">Bowmanella dokdonensis</name>
    <dbReference type="NCBI Taxonomy" id="751969"/>
    <lineage>
        <taxon>Bacteria</taxon>
        <taxon>Pseudomonadati</taxon>
        <taxon>Pseudomonadota</taxon>
        <taxon>Gammaproteobacteria</taxon>
        <taxon>Alteromonadales</taxon>
        <taxon>Alteromonadaceae</taxon>
        <taxon>Bowmanella</taxon>
    </lineage>
</organism>
<dbReference type="PROSITE" id="PS00018">
    <property type="entry name" value="EF_HAND_1"/>
    <property type="match status" value="1"/>
</dbReference>
<feature type="domain" description="EF-hand" evidence="3">
    <location>
        <begin position="44"/>
        <end position="79"/>
    </location>
</feature>
<accession>A0A939DRY9</accession>
<protein>
    <recommendedName>
        <fullName evidence="3">EF-hand domain-containing protein</fullName>
    </recommendedName>
</protein>
<keyword evidence="2" id="KW-0732">Signal</keyword>
<evidence type="ECO:0000313" key="4">
    <source>
        <dbReference type="EMBL" id="MBN7827707.1"/>
    </source>
</evidence>
<dbReference type="PROSITE" id="PS50222">
    <property type="entry name" value="EF_HAND_2"/>
    <property type="match status" value="1"/>
</dbReference>
<evidence type="ECO:0000259" key="3">
    <source>
        <dbReference type="PROSITE" id="PS50222"/>
    </source>
</evidence>
<sequence length="189" mass="20711">MKKVKLLALLTGVLSAGVAANTAGNHAQQSFDKLDADGNGYLSSNETNVRNDFARMDGNTDGKVTRTEFTRYLDRQPDTANNGNKAKSETKGLRDKTNALAAEKKTSAYDLTAGLQAPKENKPAPIEQDFNEFDENNDDEITLAEAEGENLETHFGYADADKDYVISRMEFNSYLANNEDARSSASSKR</sequence>
<proteinExistence type="predicted"/>
<feature type="region of interest" description="Disordered" evidence="1">
    <location>
        <begin position="75"/>
        <end position="96"/>
    </location>
</feature>
<evidence type="ECO:0000256" key="1">
    <source>
        <dbReference type="SAM" id="MobiDB-lite"/>
    </source>
</evidence>
<dbReference type="InterPro" id="IPR018247">
    <property type="entry name" value="EF_Hand_1_Ca_BS"/>
</dbReference>
<dbReference type="InterPro" id="IPR011992">
    <property type="entry name" value="EF-hand-dom_pair"/>
</dbReference>
<feature type="chain" id="PRO_5037021678" description="EF-hand domain-containing protein" evidence="2">
    <location>
        <begin position="21"/>
        <end position="189"/>
    </location>
</feature>
<evidence type="ECO:0000313" key="5">
    <source>
        <dbReference type="Proteomes" id="UP000664654"/>
    </source>
</evidence>
<dbReference type="GO" id="GO:0005509">
    <property type="term" value="F:calcium ion binding"/>
    <property type="evidence" value="ECO:0007669"/>
    <property type="project" value="InterPro"/>
</dbReference>
<dbReference type="EMBL" id="JAFKCV010000024">
    <property type="protein sequence ID" value="MBN7827707.1"/>
    <property type="molecule type" value="Genomic_DNA"/>
</dbReference>